<evidence type="ECO:0000313" key="2">
    <source>
        <dbReference type="EMBL" id="KAB1434536.1"/>
    </source>
</evidence>
<organism evidence="2 3">
    <name type="scientific">Candidatus Galacturonatibacter soehngenii</name>
    <dbReference type="NCBI Taxonomy" id="2307010"/>
    <lineage>
        <taxon>Bacteria</taxon>
        <taxon>Bacillati</taxon>
        <taxon>Bacillota</taxon>
        <taxon>Clostridia</taxon>
        <taxon>Lachnospirales</taxon>
        <taxon>Lachnospiraceae</taxon>
        <taxon>Candidatus Galacturonatibacter</taxon>
    </lineage>
</organism>
<dbReference type="Proteomes" id="UP000461768">
    <property type="component" value="Unassembled WGS sequence"/>
</dbReference>
<keyword evidence="1" id="KW-1133">Transmembrane helix</keyword>
<keyword evidence="1" id="KW-0812">Transmembrane</keyword>
<reference evidence="2 3" key="2">
    <citation type="submission" date="2020-02" db="EMBL/GenBank/DDBJ databases">
        <title>Candidatus Galacturonibacter soehngenii shows hetero-acetogenic catabolism of galacturonic acid but lacks a canonical carbon monoxide dehydrogenase/acetyl-CoA synthase complex.</title>
        <authorList>
            <person name="Diender M."/>
            <person name="Stouten G.R."/>
            <person name="Petersen J.F."/>
            <person name="Nielsen P.H."/>
            <person name="Dueholm M.S."/>
            <person name="Pronk J.T."/>
            <person name="Van Loosdrecht M.C.M."/>
        </authorList>
    </citation>
    <scope>NUCLEOTIDE SEQUENCE [LARGE SCALE GENOMIC DNA]</scope>
    <source>
        <strain evidence="2">GalUA</strain>
    </source>
</reference>
<sequence length="71" mass="7870">MKTVTLISSIITTLLIMSTMICGMWLKAKNISDPSSLAFHMNFGIASVVFCFITMILLIIFLLGIKKKGEE</sequence>
<feature type="transmembrane region" description="Helical" evidence="1">
    <location>
        <begin position="38"/>
        <end position="65"/>
    </location>
</feature>
<keyword evidence="3" id="KW-1185">Reference proteome</keyword>
<dbReference type="RefSeq" id="WP_151148622.1">
    <property type="nucleotide sequence ID" value="NZ_WAGX01000008.1"/>
</dbReference>
<proteinExistence type="predicted"/>
<dbReference type="OrthoDB" id="1957812at2"/>
<comment type="caution">
    <text evidence="2">The sequence shown here is derived from an EMBL/GenBank/DDBJ whole genome shotgun (WGS) entry which is preliminary data.</text>
</comment>
<reference evidence="2 3" key="1">
    <citation type="submission" date="2019-09" db="EMBL/GenBank/DDBJ databases">
        <authorList>
            <person name="Valk L.C."/>
        </authorList>
    </citation>
    <scope>NUCLEOTIDE SEQUENCE [LARGE SCALE GENOMIC DNA]</scope>
    <source>
        <strain evidence="2">GalUA</strain>
    </source>
</reference>
<gene>
    <name evidence="2" type="ORF">F7O84_18810</name>
</gene>
<evidence type="ECO:0000256" key="1">
    <source>
        <dbReference type="SAM" id="Phobius"/>
    </source>
</evidence>
<accession>A0A7V7QHS7</accession>
<dbReference type="AlphaFoldDB" id="A0A7V7QHS7"/>
<feature type="transmembrane region" description="Helical" evidence="1">
    <location>
        <begin position="6"/>
        <end position="26"/>
    </location>
</feature>
<dbReference type="EMBL" id="WAGX01000008">
    <property type="protein sequence ID" value="KAB1434536.1"/>
    <property type="molecule type" value="Genomic_DNA"/>
</dbReference>
<protein>
    <submittedName>
        <fullName evidence="2">Uncharacterized protein</fullName>
    </submittedName>
</protein>
<keyword evidence="1" id="KW-0472">Membrane</keyword>
<name>A0A7V7QHS7_9FIRM</name>
<evidence type="ECO:0000313" key="3">
    <source>
        <dbReference type="Proteomes" id="UP000461768"/>
    </source>
</evidence>